<keyword evidence="3" id="KW-1185">Reference proteome</keyword>
<dbReference type="GeneID" id="80817672"/>
<dbReference type="AlphaFoldDB" id="A0A975ZMP7"/>
<evidence type="ECO:0000256" key="1">
    <source>
        <dbReference type="SAM" id="Coils"/>
    </source>
</evidence>
<sequence>MADIEELQRRLTAAIDRIGKGVERLDAASEPPEDPVDIEDLQARLGASEAALEEERIAGQQREERIKTLHAKLEDAQATMKARMDAQSEATAQVDLELQRLRKANEQLRANNKALREANKAGLADPHLINTGMIAELEALNAARSAETAEAEAIAAAFKQLLPDDSPREDA</sequence>
<reference evidence="2 3" key="1">
    <citation type="submission" date="2016-10" db="EMBL/GenBank/DDBJ databases">
        <authorList>
            <person name="Varghese N."/>
            <person name="Submissions S."/>
        </authorList>
    </citation>
    <scope>NUCLEOTIDE SEQUENCE [LARGE SCALE GENOMIC DNA]</scope>
    <source>
        <strain evidence="2 3">FF3</strain>
    </source>
</reference>
<keyword evidence="1" id="KW-0175">Coiled coil</keyword>
<proteinExistence type="predicted"/>
<evidence type="ECO:0000313" key="3">
    <source>
        <dbReference type="Proteomes" id="UP000182932"/>
    </source>
</evidence>
<dbReference type="RefSeq" id="WP_048531940.1">
    <property type="nucleotide sequence ID" value="NZ_CATMKJ010000002.1"/>
</dbReference>
<gene>
    <name evidence="2" type="ORF">SAMN04487940_103317</name>
</gene>
<accession>A0A975ZMP7</accession>
<comment type="caution">
    <text evidence="2">The sequence shown here is derived from an EMBL/GenBank/DDBJ whole genome shotgun (WGS) entry which is preliminary data.</text>
</comment>
<dbReference type="EMBL" id="FNYY01000003">
    <property type="protein sequence ID" value="SEJ13555.1"/>
    <property type="molecule type" value="Genomic_DNA"/>
</dbReference>
<feature type="coiled-coil region" evidence="1">
    <location>
        <begin position="91"/>
        <end position="121"/>
    </location>
</feature>
<name>A0A975ZMP7_9RHOB</name>
<organism evidence="2 3">
    <name type="scientific">Marinovum algicola</name>
    <dbReference type="NCBI Taxonomy" id="42444"/>
    <lineage>
        <taxon>Bacteria</taxon>
        <taxon>Pseudomonadati</taxon>
        <taxon>Pseudomonadota</taxon>
        <taxon>Alphaproteobacteria</taxon>
        <taxon>Rhodobacterales</taxon>
        <taxon>Roseobacteraceae</taxon>
        <taxon>Marinovum</taxon>
    </lineage>
</organism>
<protein>
    <submittedName>
        <fullName evidence="2">Uncharacterized protein</fullName>
    </submittedName>
</protein>
<dbReference type="Proteomes" id="UP000182932">
    <property type="component" value="Unassembled WGS sequence"/>
</dbReference>
<evidence type="ECO:0000313" key="2">
    <source>
        <dbReference type="EMBL" id="SEJ13555.1"/>
    </source>
</evidence>